<keyword evidence="3" id="KW-0723">Serine/threonine-protein kinase</keyword>
<dbReference type="Proteomes" id="UP000030746">
    <property type="component" value="Unassembled WGS sequence"/>
</dbReference>
<evidence type="ECO:0000256" key="5">
    <source>
        <dbReference type="ARBA" id="ARBA00022741"/>
    </source>
</evidence>
<evidence type="ECO:0000256" key="8">
    <source>
        <dbReference type="ARBA" id="ARBA00047899"/>
    </source>
</evidence>
<dbReference type="CTD" id="20247805"/>
<organism evidence="14 15">
    <name type="scientific">Lottia gigantea</name>
    <name type="common">Giant owl limpet</name>
    <dbReference type="NCBI Taxonomy" id="225164"/>
    <lineage>
        <taxon>Eukaryota</taxon>
        <taxon>Metazoa</taxon>
        <taxon>Spiralia</taxon>
        <taxon>Lophotrochozoa</taxon>
        <taxon>Mollusca</taxon>
        <taxon>Gastropoda</taxon>
        <taxon>Patellogastropoda</taxon>
        <taxon>Lottioidea</taxon>
        <taxon>Lottiidae</taxon>
        <taxon>Lottia</taxon>
    </lineage>
</organism>
<dbReference type="Pfam" id="PF00531">
    <property type="entry name" value="Death"/>
    <property type="match status" value="1"/>
</dbReference>
<dbReference type="InterPro" id="IPR000488">
    <property type="entry name" value="Death_dom"/>
</dbReference>
<evidence type="ECO:0000256" key="9">
    <source>
        <dbReference type="ARBA" id="ARBA00048679"/>
    </source>
</evidence>
<dbReference type="FunFam" id="1.10.510.10:FF:000754">
    <property type="entry name" value="Interleukin-1 receptor-associated kinase"/>
    <property type="match status" value="1"/>
</dbReference>
<dbReference type="Pfam" id="PF00069">
    <property type="entry name" value="Pkinase"/>
    <property type="match status" value="1"/>
</dbReference>
<comment type="similarity">
    <text evidence="1">Belongs to the protein kinase superfamily. TKL Ser/Thr protein kinase family. Pelle subfamily.</text>
</comment>
<dbReference type="KEGG" id="lgi:LOTGIDRAFT_228846"/>
<dbReference type="InterPro" id="IPR017441">
    <property type="entry name" value="Protein_kinase_ATP_BS"/>
</dbReference>
<feature type="domain" description="Protein kinase" evidence="12">
    <location>
        <begin position="268"/>
        <end position="565"/>
    </location>
</feature>
<evidence type="ECO:0000313" key="14">
    <source>
        <dbReference type="EMBL" id="ESO91424.1"/>
    </source>
</evidence>
<dbReference type="Gene3D" id="1.10.510.10">
    <property type="entry name" value="Transferase(Phosphotransferase) domain 1"/>
    <property type="match status" value="1"/>
</dbReference>
<feature type="compositionally biased region" description="Polar residues" evidence="11">
    <location>
        <begin position="116"/>
        <end position="138"/>
    </location>
</feature>
<feature type="region of interest" description="Disordered" evidence="11">
    <location>
        <begin position="116"/>
        <end position="236"/>
    </location>
</feature>
<dbReference type="GO" id="GO:0045087">
    <property type="term" value="P:innate immune response"/>
    <property type="evidence" value="ECO:0007669"/>
    <property type="project" value="UniProtKB-ARBA"/>
</dbReference>
<reference evidence="14 15" key="1">
    <citation type="journal article" date="2013" name="Nature">
        <title>Insights into bilaterian evolution from three spiralian genomes.</title>
        <authorList>
            <person name="Simakov O."/>
            <person name="Marletaz F."/>
            <person name="Cho S.J."/>
            <person name="Edsinger-Gonzales E."/>
            <person name="Havlak P."/>
            <person name="Hellsten U."/>
            <person name="Kuo D.H."/>
            <person name="Larsson T."/>
            <person name="Lv J."/>
            <person name="Arendt D."/>
            <person name="Savage R."/>
            <person name="Osoegawa K."/>
            <person name="de Jong P."/>
            <person name="Grimwood J."/>
            <person name="Chapman J.A."/>
            <person name="Shapiro H."/>
            <person name="Aerts A."/>
            <person name="Otillar R.P."/>
            <person name="Terry A.Y."/>
            <person name="Boore J.L."/>
            <person name="Grigoriev I.V."/>
            <person name="Lindberg D.R."/>
            <person name="Seaver E.C."/>
            <person name="Weisblat D.A."/>
            <person name="Putnam N.H."/>
            <person name="Rokhsar D.S."/>
        </authorList>
    </citation>
    <scope>NUCLEOTIDE SEQUENCE [LARGE SCALE GENOMIC DNA]</scope>
</reference>
<evidence type="ECO:0000256" key="2">
    <source>
        <dbReference type="ARBA" id="ARBA00012513"/>
    </source>
</evidence>
<evidence type="ECO:0000313" key="15">
    <source>
        <dbReference type="Proteomes" id="UP000030746"/>
    </source>
</evidence>
<feature type="domain" description="Death" evidence="13">
    <location>
        <begin position="35"/>
        <end position="101"/>
    </location>
</feature>
<dbReference type="EC" id="2.7.11.1" evidence="2"/>
<dbReference type="OrthoDB" id="4062651at2759"/>
<dbReference type="InterPro" id="IPR000719">
    <property type="entry name" value="Prot_kinase_dom"/>
</dbReference>
<dbReference type="GO" id="GO:0007165">
    <property type="term" value="P:signal transduction"/>
    <property type="evidence" value="ECO:0007669"/>
    <property type="project" value="InterPro"/>
</dbReference>
<evidence type="ECO:0000256" key="7">
    <source>
        <dbReference type="ARBA" id="ARBA00022840"/>
    </source>
</evidence>
<dbReference type="GO" id="GO:0005886">
    <property type="term" value="C:plasma membrane"/>
    <property type="evidence" value="ECO:0007669"/>
    <property type="project" value="TreeGrafter"/>
</dbReference>
<accession>V4BRD6</accession>
<sequence length="790" mass="88605">MAQIYQGTHFDTYISELPYSVTRSIIVSLDSDKAWECLASEAGYSFDKIKLFELEYQRHHGSPAKALLWDWGSRNTTVKELYYKLKKINRIRELQILENHLVSVGAIEEQENSHNSYNNSIDIMPSLKTSDLPSPSQKQKIKSDKVALLENEVNFNQPNSQNFGRKKNPTSLCSIDKDKQYDDKVIPGQEQTAHHKPQESEESFESTTSSSFSADLSSSKSSSLTNNSSSQSEDLQSLLTNSNMSVAVALMGSPVFKFEELKKSTDNFNEQNLLGEGAFGKVYFSCLRECKCAIKKLDAATSDILSNNEEKRRKLCSELSLLLKYRHENIVTLYGYAVDGPSLCLVYQHMVNGSLEDCIQMKNGRLALNWEQRLRILCGAVCGLRYLHYMGNVPLIHGDIKSANILLDKYHEAKIGDLGQAQHVNSGAITGKLTHITKKDAKSKLYGTKAYLSPELLRGNENMSIKTDIYAFGVVILETLSGQPACDENRTSSKFLADYFFDVIEPLGQDEWVDKFHDHKAGPPPTDLIFDILKLAVSCISQIKKKRPDTDKVAENLEKNQKKFMDVYSSTTSSLGYDHLSHTSVVSGHDGNMAGNMASVSKDSVLKENASPGTPPLESIPYRLQMMYDQQQSGDGPHTSIEDLKKQIQTESKTEEPFKEYVSDPAKMAAIENYDKELKLAQQEQPKEFEKESEPASDPNKLALLNLFDRKCTISESENSNVGSDEHKLKAILEFDAQNVGESQSLQNKMVNMFKMYNACIDVEEDDDDDDASTLVGDQDENNDDETCDQ</sequence>
<keyword evidence="15" id="KW-1185">Reference proteome</keyword>
<dbReference type="GO" id="GO:0005524">
    <property type="term" value="F:ATP binding"/>
    <property type="evidence" value="ECO:0007669"/>
    <property type="project" value="UniProtKB-UniRule"/>
</dbReference>
<keyword evidence="7 10" id="KW-0067">ATP-binding</keyword>
<feature type="binding site" evidence="10">
    <location>
        <position position="296"/>
    </location>
    <ligand>
        <name>ATP</name>
        <dbReference type="ChEBI" id="CHEBI:30616"/>
    </ligand>
</feature>
<dbReference type="PROSITE" id="PS50011">
    <property type="entry name" value="PROTEIN_KINASE_DOM"/>
    <property type="match status" value="1"/>
</dbReference>
<dbReference type="InterPro" id="IPR011029">
    <property type="entry name" value="DEATH-like_dom_sf"/>
</dbReference>
<dbReference type="PANTHER" id="PTHR27001:SF931">
    <property type="entry name" value="OS11G0664100 PROTEIN"/>
    <property type="match status" value="1"/>
</dbReference>
<feature type="compositionally biased region" description="Basic and acidic residues" evidence="11">
    <location>
        <begin position="175"/>
        <end position="185"/>
    </location>
</feature>
<proteinExistence type="inferred from homology"/>
<dbReference type="RefSeq" id="XP_009058114.1">
    <property type="nucleotide sequence ID" value="XM_009059866.1"/>
</dbReference>
<evidence type="ECO:0000256" key="11">
    <source>
        <dbReference type="SAM" id="MobiDB-lite"/>
    </source>
</evidence>
<dbReference type="EMBL" id="KB202283">
    <property type="protein sequence ID" value="ESO91424.1"/>
    <property type="molecule type" value="Genomic_DNA"/>
</dbReference>
<feature type="compositionally biased region" description="Low complexity" evidence="11">
    <location>
        <begin position="205"/>
        <end position="236"/>
    </location>
</feature>
<dbReference type="STRING" id="225164.V4BRD6"/>
<name>V4BRD6_LOTGI</name>
<keyword evidence="6" id="KW-0418">Kinase</keyword>
<dbReference type="Gene3D" id="1.10.533.10">
    <property type="entry name" value="Death Domain, Fas"/>
    <property type="match status" value="1"/>
</dbReference>
<dbReference type="InterPro" id="IPR008271">
    <property type="entry name" value="Ser/Thr_kinase_AS"/>
</dbReference>
<dbReference type="AlphaFoldDB" id="V4BRD6"/>
<evidence type="ECO:0000256" key="4">
    <source>
        <dbReference type="ARBA" id="ARBA00022679"/>
    </source>
</evidence>
<dbReference type="SMART" id="SM00220">
    <property type="entry name" value="S_TKc"/>
    <property type="match status" value="1"/>
</dbReference>
<dbReference type="GeneID" id="20247805"/>
<feature type="compositionally biased region" description="Polar residues" evidence="11">
    <location>
        <begin position="153"/>
        <end position="173"/>
    </location>
</feature>
<evidence type="ECO:0000256" key="3">
    <source>
        <dbReference type="ARBA" id="ARBA00022527"/>
    </source>
</evidence>
<evidence type="ECO:0000259" key="13">
    <source>
        <dbReference type="PROSITE" id="PS50017"/>
    </source>
</evidence>
<keyword evidence="4" id="KW-0808">Transferase</keyword>
<gene>
    <name evidence="14" type="ORF">LOTGIDRAFT_228846</name>
</gene>
<protein>
    <recommendedName>
        <fullName evidence="2">non-specific serine/threonine protein kinase</fullName>
        <ecNumber evidence="2">2.7.11.1</ecNumber>
    </recommendedName>
</protein>
<dbReference type="OMA" id="ALSEWDW"/>
<evidence type="ECO:0000256" key="6">
    <source>
        <dbReference type="ARBA" id="ARBA00022777"/>
    </source>
</evidence>
<dbReference type="PROSITE" id="PS00107">
    <property type="entry name" value="PROTEIN_KINASE_ATP"/>
    <property type="match status" value="1"/>
</dbReference>
<keyword evidence="5 10" id="KW-0547">Nucleotide-binding</keyword>
<dbReference type="InterPro" id="IPR011009">
    <property type="entry name" value="Kinase-like_dom_sf"/>
</dbReference>
<dbReference type="PANTHER" id="PTHR27001">
    <property type="entry name" value="OS01G0253100 PROTEIN"/>
    <property type="match status" value="1"/>
</dbReference>
<dbReference type="Gene3D" id="3.30.200.20">
    <property type="entry name" value="Phosphorylase Kinase, domain 1"/>
    <property type="match status" value="1"/>
</dbReference>
<dbReference type="SUPFAM" id="SSF56112">
    <property type="entry name" value="Protein kinase-like (PK-like)"/>
    <property type="match status" value="1"/>
</dbReference>
<evidence type="ECO:0000256" key="10">
    <source>
        <dbReference type="PROSITE-ProRule" id="PRU10141"/>
    </source>
</evidence>
<evidence type="ECO:0000259" key="12">
    <source>
        <dbReference type="PROSITE" id="PS50011"/>
    </source>
</evidence>
<dbReference type="SUPFAM" id="SSF47986">
    <property type="entry name" value="DEATH domain"/>
    <property type="match status" value="1"/>
</dbReference>
<comment type="catalytic activity">
    <reaction evidence="8">
        <text>L-threonyl-[protein] + ATP = O-phospho-L-threonyl-[protein] + ADP + H(+)</text>
        <dbReference type="Rhea" id="RHEA:46608"/>
        <dbReference type="Rhea" id="RHEA-COMP:11060"/>
        <dbReference type="Rhea" id="RHEA-COMP:11605"/>
        <dbReference type="ChEBI" id="CHEBI:15378"/>
        <dbReference type="ChEBI" id="CHEBI:30013"/>
        <dbReference type="ChEBI" id="CHEBI:30616"/>
        <dbReference type="ChEBI" id="CHEBI:61977"/>
        <dbReference type="ChEBI" id="CHEBI:456216"/>
        <dbReference type="EC" id="2.7.11.1"/>
    </reaction>
</comment>
<evidence type="ECO:0000256" key="1">
    <source>
        <dbReference type="ARBA" id="ARBA00008718"/>
    </source>
</evidence>
<dbReference type="PROSITE" id="PS50017">
    <property type="entry name" value="DEATH_DOMAIN"/>
    <property type="match status" value="1"/>
</dbReference>
<dbReference type="HOGENOM" id="CLU_355365_0_0_1"/>
<dbReference type="GO" id="GO:0004674">
    <property type="term" value="F:protein serine/threonine kinase activity"/>
    <property type="evidence" value="ECO:0007669"/>
    <property type="project" value="UniProtKB-KW"/>
</dbReference>
<comment type="catalytic activity">
    <reaction evidence="9">
        <text>L-seryl-[protein] + ATP = O-phospho-L-seryl-[protein] + ADP + H(+)</text>
        <dbReference type="Rhea" id="RHEA:17989"/>
        <dbReference type="Rhea" id="RHEA-COMP:9863"/>
        <dbReference type="Rhea" id="RHEA-COMP:11604"/>
        <dbReference type="ChEBI" id="CHEBI:15378"/>
        <dbReference type="ChEBI" id="CHEBI:29999"/>
        <dbReference type="ChEBI" id="CHEBI:30616"/>
        <dbReference type="ChEBI" id="CHEBI:83421"/>
        <dbReference type="ChEBI" id="CHEBI:456216"/>
        <dbReference type="EC" id="2.7.11.1"/>
    </reaction>
</comment>
<feature type="region of interest" description="Disordered" evidence="11">
    <location>
        <begin position="765"/>
        <end position="790"/>
    </location>
</feature>
<dbReference type="PROSITE" id="PS00108">
    <property type="entry name" value="PROTEIN_KINASE_ST"/>
    <property type="match status" value="1"/>
</dbReference>